<dbReference type="PROSITE" id="PS50076">
    <property type="entry name" value="DNAJ_2"/>
    <property type="match status" value="1"/>
</dbReference>
<dbReference type="Pfam" id="PF00226">
    <property type="entry name" value="DnaJ"/>
    <property type="match status" value="1"/>
</dbReference>
<accession>I0ICM4</accession>
<dbReference type="STRING" id="1142394.PSMK_08530"/>
<dbReference type="Pfam" id="PF07238">
    <property type="entry name" value="PilZ"/>
    <property type="match status" value="1"/>
</dbReference>
<sequence>MALWNAIPRLNRLGAVSKAAEASMPRRVPRHPAKSGLKTSLGRAVDLSAGGARIRCEDRPEVLRDAALQLELYLVTGSEVVNARVCWIRRCGFVKGHWEVGLKFIAVPPGQQKRLAHVAEKGFLPPPAEAASAEPRGPQAAQAAGVDPVMAALREDFEELGLAPDASAEDVRGAHRRLVRVCHPDVAPGTDAKDHFLRLQASYQRITDAMRERDEHRAATAA</sequence>
<dbReference type="EMBL" id="AP012338">
    <property type="protein sequence ID" value="BAM03012.1"/>
    <property type="molecule type" value="Genomic_DNA"/>
</dbReference>
<dbReference type="SMART" id="SM00271">
    <property type="entry name" value="DnaJ"/>
    <property type="match status" value="1"/>
</dbReference>
<feature type="domain" description="J" evidence="1">
    <location>
        <begin position="155"/>
        <end position="220"/>
    </location>
</feature>
<organism evidence="2 3">
    <name type="scientific">Phycisphaera mikurensis (strain NBRC 102666 / KCTC 22515 / FYK2301M01)</name>
    <dbReference type="NCBI Taxonomy" id="1142394"/>
    <lineage>
        <taxon>Bacteria</taxon>
        <taxon>Pseudomonadati</taxon>
        <taxon>Planctomycetota</taxon>
        <taxon>Phycisphaerae</taxon>
        <taxon>Phycisphaerales</taxon>
        <taxon>Phycisphaeraceae</taxon>
        <taxon>Phycisphaera</taxon>
    </lineage>
</organism>
<evidence type="ECO:0000313" key="3">
    <source>
        <dbReference type="Proteomes" id="UP000007881"/>
    </source>
</evidence>
<gene>
    <name evidence="2" type="ordered locus">PSMK_08530</name>
</gene>
<dbReference type="InterPro" id="IPR009875">
    <property type="entry name" value="PilZ_domain"/>
</dbReference>
<dbReference type="SUPFAM" id="SSF46565">
    <property type="entry name" value="Chaperone J-domain"/>
    <property type="match status" value="1"/>
</dbReference>
<dbReference type="eggNOG" id="COG0484">
    <property type="taxonomic scope" value="Bacteria"/>
</dbReference>
<keyword evidence="3" id="KW-1185">Reference proteome</keyword>
<name>I0ICM4_PHYMF</name>
<dbReference type="AlphaFoldDB" id="I0ICM4"/>
<dbReference type="GO" id="GO:0035438">
    <property type="term" value="F:cyclic-di-GMP binding"/>
    <property type="evidence" value="ECO:0007669"/>
    <property type="project" value="InterPro"/>
</dbReference>
<dbReference type="SUPFAM" id="SSF141371">
    <property type="entry name" value="PilZ domain-like"/>
    <property type="match status" value="1"/>
</dbReference>
<dbReference type="Proteomes" id="UP000007881">
    <property type="component" value="Chromosome"/>
</dbReference>
<dbReference type="InterPro" id="IPR050817">
    <property type="entry name" value="DjlA_DnaK_co-chaperone"/>
</dbReference>
<dbReference type="Gene3D" id="2.40.10.220">
    <property type="entry name" value="predicted glycosyltransferase like domains"/>
    <property type="match status" value="1"/>
</dbReference>
<dbReference type="InterPro" id="IPR001623">
    <property type="entry name" value="DnaJ_domain"/>
</dbReference>
<dbReference type="PRINTS" id="PR00625">
    <property type="entry name" value="JDOMAIN"/>
</dbReference>
<reference evidence="2 3" key="1">
    <citation type="submission" date="2012-02" db="EMBL/GenBank/DDBJ databases">
        <title>Complete genome sequence of Phycisphaera mikurensis NBRC 102666.</title>
        <authorList>
            <person name="Ankai A."/>
            <person name="Hosoyama A."/>
            <person name="Terui Y."/>
            <person name="Sekine M."/>
            <person name="Fukai R."/>
            <person name="Kato Y."/>
            <person name="Nakamura S."/>
            <person name="Yamada-Narita S."/>
            <person name="Kawakoshi A."/>
            <person name="Fukunaga Y."/>
            <person name="Yamazaki S."/>
            <person name="Fujita N."/>
        </authorList>
    </citation>
    <scope>NUCLEOTIDE SEQUENCE [LARGE SCALE GENOMIC DNA]</scope>
    <source>
        <strain evidence="3">NBRC 102666 / KCTC 22515 / FYK2301M01</strain>
    </source>
</reference>
<dbReference type="Gene3D" id="1.10.287.110">
    <property type="entry name" value="DnaJ domain"/>
    <property type="match status" value="1"/>
</dbReference>
<dbReference type="CDD" id="cd06257">
    <property type="entry name" value="DnaJ"/>
    <property type="match status" value="1"/>
</dbReference>
<dbReference type="HOGENOM" id="CLU_1244381_0_0_0"/>
<protein>
    <recommendedName>
        <fullName evidence="1">J domain-containing protein</fullName>
    </recommendedName>
</protein>
<evidence type="ECO:0000313" key="2">
    <source>
        <dbReference type="EMBL" id="BAM03012.1"/>
    </source>
</evidence>
<evidence type="ECO:0000259" key="1">
    <source>
        <dbReference type="PROSITE" id="PS50076"/>
    </source>
</evidence>
<proteinExistence type="predicted"/>
<dbReference type="PANTHER" id="PTHR24074">
    <property type="entry name" value="CO-CHAPERONE PROTEIN DJLA"/>
    <property type="match status" value="1"/>
</dbReference>
<dbReference type="KEGG" id="phm:PSMK_08530"/>
<dbReference type="OrthoDB" id="9779889at2"/>
<dbReference type="RefSeq" id="WP_014436232.1">
    <property type="nucleotide sequence ID" value="NC_017080.1"/>
</dbReference>
<dbReference type="InterPro" id="IPR036869">
    <property type="entry name" value="J_dom_sf"/>
</dbReference>